<dbReference type="OrthoDB" id="260659at2"/>
<dbReference type="InterPro" id="IPR036513">
    <property type="entry name" value="STAS_dom_sf"/>
</dbReference>
<dbReference type="Pfam" id="PF01740">
    <property type="entry name" value="STAS"/>
    <property type="match status" value="1"/>
</dbReference>
<accession>A0A518AZN6</accession>
<dbReference type="CDD" id="cd07043">
    <property type="entry name" value="STAS_anti-anti-sigma_factors"/>
    <property type="match status" value="1"/>
</dbReference>
<keyword evidence="3" id="KW-1185">Reference proteome</keyword>
<dbReference type="EMBL" id="CP036279">
    <property type="protein sequence ID" value="QDU60208.1"/>
    <property type="molecule type" value="Genomic_DNA"/>
</dbReference>
<dbReference type="Proteomes" id="UP000317093">
    <property type="component" value="Chromosome"/>
</dbReference>
<sequence>MASSSIVRFGRCEEGYVIRVEGAGTLHESPMVEDFAQSVAEEGSSMGLVLDLSCCDYLDSTFLGVMVGLHKAAGRDVGCHFAIANPSRQCRGLLESLHLDAILRVVDESPRLLGEWESLDTGGVEFKEISRHVFECHQHLANVPGPQQQRFAKIAAQMATEFNDH</sequence>
<dbReference type="SUPFAM" id="SSF52091">
    <property type="entry name" value="SpoIIaa-like"/>
    <property type="match status" value="1"/>
</dbReference>
<organism evidence="2 3">
    <name type="scientific">Kolteria novifilia</name>
    <dbReference type="NCBI Taxonomy" id="2527975"/>
    <lineage>
        <taxon>Bacteria</taxon>
        <taxon>Pseudomonadati</taxon>
        <taxon>Planctomycetota</taxon>
        <taxon>Planctomycetia</taxon>
        <taxon>Kolteriales</taxon>
        <taxon>Kolteriaceae</taxon>
        <taxon>Kolteria</taxon>
    </lineage>
</organism>
<evidence type="ECO:0000313" key="2">
    <source>
        <dbReference type="EMBL" id="QDU60208.1"/>
    </source>
</evidence>
<dbReference type="PROSITE" id="PS50801">
    <property type="entry name" value="STAS"/>
    <property type="match status" value="1"/>
</dbReference>
<dbReference type="KEGG" id="knv:Pan216_10460"/>
<proteinExistence type="predicted"/>
<gene>
    <name evidence="2" type="ORF">Pan216_10460</name>
</gene>
<feature type="domain" description="STAS" evidence="1">
    <location>
        <begin position="17"/>
        <end position="99"/>
    </location>
</feature>
<reference evidence="2 3" key="1">
    <citation type="submission" date="2019-02" db="EMBL/GenBank/DDBJ databases">
        <title>Deep-cultivation of Planctomycetes and their phenomic and genomic characterization uncovers novel biology.</title>
        <authorList>
            <person name="Wiegand S."/>
            <person name="Jogler M."/>
            <person name="Boedeker C."/>
            <person name="Pinto D."/>
            <person name="Vollmers J."/>
            <person name="Rivas-Marin E."/>
            <person name="Kohn T."/>
            <person name="Peeters S.H."/>
            <person name="Heuer A."/>
            <person name="Rast P."/>
            <person name="Oberbeckmann S."/>
            <person name="Bunk B."/>
            <person name="Jeske O."/>
            <person name="Meyerdierks A."/>
            <person name="Storesund J.E."/>
            <person name="Kallscheuer N."/>
            <person name="Luecker S."/>
            <person name="Lage O.M."/>
            <person name="Pohl T."/>
            <person name="Merkel B.J."/>
            <person name="Hornburger P."/>
            <person name="Mueller R.-W."/>
            <person name="Bruemmer F."/>
            <person name="Labrenz M."/>
            <person name="Spormann A.M."/>
            <person name="Op den Camp H."/>
            <person name="Overmann J."/>
            <person name="Amann R."/>
            <person name="Jetten M.S.M."/>
            <person name="Mascher T."/>
            <person name="Medema M.H."/>
            <person name="Devos D.P."/>
            <person name="Kaster A.-K."/>
            <person name="Ovreas L."/>
            <person name="Rohde M."/>
            <person name="Galperin M.Y."/>
            <person name="Jogler C."/>
        </authorList>
    </citation>
    <scope>NUCLEOTIDE SEQUENCE [LARGE SCALE GENOMIC DNA]</scope>
    <source>
        <strain evidence="2 3">Pan216</strain>
    </source>
</reference>
<evidence type="ECO:0000313" key="3">
    <source>
        <dbReference type="Proteomes" id="UP000317093"/>
    </source>
</evidence>
<dbReference type="InterPro" id="IPR002645">
    <property type="entry name" value="STAS_dom"/>
</dbReference>
<protein>
    <recommendedName>
        <fullName evidence="1">STAS domain-containing protein</fullName>
    </recommendedName>
</protein>
<dbReference type="AlphaFoldDB" id="A0A518AZN6"/>
<evidence type="ECO:0000259" key="1">
    <source>
        <dbReference type="PROSITE" id="PS50801"/>
    </source>
</evidence>
<dbReference type="Gene3D" id="3.30.750.24">
    <property type="entry name" value="STAS domain"/>
    <property type="match status" value="1"/>
</dbReference>
<dbReference type="RefSeq" id="WP_145255693.1">
    <property type="nucleotide sequence ID" value="NZ_CP036279.1"/>
</dbReference>
<name>A0A518AZN6_9BACT</name>